<dbReference type="Proteomes" id="UP000606786">
    <property type="component" value="Unassembled WGS sequence"/>
</dbReference>
<keyword evidence="2" id="KW-1185">Reference proteome</keyword>
<protein>
    <submittedName>
        <fullName evidence="1">(Mediterranean fruit fly) hypothetical protein</fullName>
    </submittedName>
</protein>
<dbReference type="AlphaFoldDB" id="A0A811U883"/>
<organism evidence="1 2">
    <name type="scientific">Ceratitis capitata</name>
    <name type="common">Mediterranean fruit fly</name>
    <name type="synonym">Tephritis capitata</name>
    <dbReference type="NCBI Taxonomy" id="7213"/>
    <lineage>
        <taxon>Eukaryota</taxon>
        <taxon>Metazoa</taxon>
        <taxon>Ecdysozoa</taxon>
        <taxon>Arthropoda</taxon>
        <taxon>Hexapoda</taxon>
        <taxon>Insecta</taxon>
        <taxon>Pterygota</taxon>
        <taxon>Neoptera</taxon>
        <taxon>Endopterygota</taxon>
        <taxon>Diptera</taxon>
        <taxon>Brachycera</taxon>
        <taxon>Muscomorpha</taxon>
        <taxon>Tephritoidea</taxon>
        <taxon>Tephritidae</taxon>
        <taxon>Ceratitis</taxon>
        <taxon>Ceratitis</taxon>
    </lineage>
</organism>
<name>A0A811U883_CERCA</name>
<evidence type="ECO:0000313" key="2">
    <source>
        <dbReference type="Proteomes" id="UP000606786"/>
    </source>
</evidence>
<evidence type="ECO:0000313" key="1">
    <source>
        <dbReference type="EMBL" id="CAD6994690.1"/>
    </source>
</evidence>
<proteinExistence type="predicted"/>
<gene>
    <name evidence="1" type="ORF">CCAP1982_LOCUS3425</name>
</gene>
<comment type="caution">
    <text evidence="1">The sequence shown here is derived from an EMBL/GenBank/DDBJ whole genome shotgun (WGS) entry which is preliminary data.</text>
</comment>
<sequence>MSLTAPLTVDSPRSIALSQTPNNGKVHIAAKYLFNGKQVIEAGGSKQMPIFIYYINDVDGGQTLVALHRLIESSEAKREVAGVDERRGGDEVVLHGCIP</sequence>
<dbReference type="EMBL" id="CAJHJT010000001">
    <property type="protein sequence ID" value="CAD6994690.1"/>
    <property type="molecule type" value="Genomic_DNA"/>
</dbReference>
<accession>A0A811U883</accession>
<reference evidence="1" key="1">
    <citation type="submission" date="2020-11" db="EMBL/GenBank/DDBJ databases">
        <authorList>
            <person name="Whitehead M."/>
        </authorList>
    </citation>
    <scope>NUCLEOTIDE SEQUENCE</scope>
    <source>
        <strain evidence="1">EGII</strain>
    </source>
</reference>